<dbReference type="PANTHER" id="PTHR10322:SF23">
    <property type="entry name" value="DNA POLYMERASE DELTA CATALYTIC SUBUNIT"/>
    <property type="match status" value="1"/>
</dbReference>
<dbReference type="GO" id="GO:0003887">
    <property type="term" value="F:DNA-directed DNA polymerase activity"/>
    <property type="evidence" value="ECO:0007669"/>
    <property type="project" value="TreeGrafter"/>
</dbReference>
<sequence length="550" mass="62894">MTEQSELSEFLDAPAPFHPEAEKENIPGQVIHYSGEKYLTGIPTRDDIVAENDDPEGSGLTAILDDARSSCQEIPFMAIDNEGSLKKINGKYCYVLRLYGSLINGQKAVVTLLGIQVFFDVLVSDGESPYDCETKVREKKTYLRIYTSGTGKRKTAMKAIQDNNYETASDDLYSFHRKVARENGIQLSGWSMLSNYIYKNRIDPLCPHAFYTSKKDFWPVADLKIISDRFSISTPLRDRTLILTWDIETQSRELGEFAEVLDLNHNVFMICMTLHWKDDPKSLKQICLVDVETEPDPSRITIICGNQENLLKAFALCWRAFAPDIQVGFNDSDYDWHFIMERAYHLNILEWIEAKSENTFKKKEKKKNSEDTDGENTFHILKNGEEDTEVKEFLGGPTMIKISAEDNFFSSFFKLPGCVPIDVRVCLKKRYPHSEVEKEGSLKFFLQKCGLNAKVDMPYDKMWKIYSEAKKDPSPSTARKMREVANYCIIDTLRCQELLVKLNQINDYREVASIAYVSLFDVHYRANGMKVSAVIKKVSASNLNCEAGEF</sequence>
<dbReference type="InterPro" id="IPR012337">
    <property type="entry name" value="RNaseH-like_sf"/>
</dbReference>
<dbReference type="VEuPathDB" id="FungiDB:FUN_016877"/>
<dbReference type="EMBL" id="LLXI01003794">
    <property type="protein sequence ID" value="PKY59825.1"/>
    <property type="molecule type" value="Genomic_DNA"/>
</dbReference>
<protein>
    <recommendedName>
        <fullName evidence="1">DNA polymerase delta catalytic subunit</fullName>
    </recommendedName>
</protein>
<evidence type="ECO:0000256" key="1">
    <source>
        <dbReference type="ARBA" id="ARBA00024411"/>
    </source>
</evidence>
<dbReference type="GO" id="GO:0006261">
    <property type="term" value="P:DNA-templated DNA replication"/>
    <property type="evidence" value="ECO:0007669"/>
    <property type="project" value="TreeGrafter"/>
</dbReference>
<name>A0A2I1HLT3_9GLOM</name>
<dbReference type="Proteomes" id="UP000234323">
    <property type="component" value="Unassembled WGS sequence"/>
</dbReference>
<evidence type="ECO:0000313" key="4">
    <source>
        <dbReference type="Proteomes" id="UP000234323"/>
    </source>
</evidence>
<comment type="caution">
    <text evidence="3">The sequence shown here is derived from an EMBL/GenBank/DDBJ whole genome shotgun (WGS) entry which is preliminary data.</text>
</comment>
<feature type="domain" description="DNA-directed DNA polymerase family B exonuclease" evidence="2">
    <location>
        <begin position="174"/>
        <end position="371"/>
    </location>
</feature>
<dbReference type="InterPro" id="IPR006133">
    <property type="entry name" value="DNA-dir_DNA_pol_B_exonuc"/>
</dbReference>
<dbReference type="AlphaFoldDB" id="A0A2I1HLT3"/>
<organism evidence="3 4">
    <name type="scientific">Rhizophagus irregularis</name>
    <dbReference type="NCBI Taxonomy" id="588596"/>
    <lineage>
        <taxon>Eukaryota</taxon>
        <taxon>Fungi</taxon>
        <taxon>Fungi incertae sedis</taxon>
        <taxon>Mucoromycota</taxon>
        <taxon>Glomeromycotina</taxon>
        <taxon>Glomeromycetes</taxon>
        <taxon>Glomerales</taxon>
        <taxon>Glomeraceae</taxon>
        <taxon>Rhizophagus</taxon>
    </lineage>
</organism>
<dbReference type="SUPFAM" id="SSF53098">
    <property type="entry name" value="Ribonuclease H-like"/>
    <property type="match status" value="1"/>
</dbReference>
<keyword evidence="4" id="KW-1185">Reference proteome</keyword>
<dbReference type="Pfam" id="PF03104">
    <property type="entry name" value="DNA_pol_B_exo1"/>
    <property type="match status" value="1"/>
</dbReference>
<accession>A0A2I1HLT3</accession>
<evidence type="ECO:0000313" key="3">
    <source>
        <dbReference type="EMBL" id="PKY59825.1"/>
    </source>
</evidence>
<dbReference type="InterPro" id="IPR036397">
    <property type="entry name" value="RNaseH_sf"/>
</dbReference>
<dbReference type="PANTHER" id="PTHR10322">
    <property type="entry name" value="DNA POLYMERASE CATALYTIC SUBUNIT"/>
    <property type="match status" value="1"/>
</dbReference>
<reference evidence="3 4" key="1">
    <citation type="submission" date="2015-10" db="EMBL/GenBank/DDBJ databases">
        <title>Genome analyses suggest a sexual origin of heterokaryosis in a supposedly ancient asexual fungus.</title>
        <authorList>
            <person name="Ropars J."/>
            <person name="Sedzielewska K."/>
            <person name="Noel J."/>
            <person name="Charron P."/>
            <person name="Farinelli L."/>
            <person name="Marton T."/>
            <person name="Kruger M."/>
            <person name="Pelin A."/>
            <person name="Brachmann A."/>
            <person name="Corradi N."/>
        </authorList>
    </citation>
    <scope>NUCLEOTIDE SEQUENCE [LARGE SCALE GENOMIC DNA]</scope>
    <source>
        <strain evidence="3 4">A4</strain>
    </source>
</reference>
<dbReference type="Gene3D" id="3.30.420.10">
    <property type="entry name" value="Ribonuclease H-like superfamily/Ribonuclease H"/>
    <property type="match status" value="1"/>
</dbReference>
<dbReference type="VEuPathDB" id="FungiDB:RhiirA1_479726"/>
<dbReference type="VEuPathDB" id="FungiDB:RhiirFUN_007038"/>
<gene>
    <name evidence="3" type="ORF">RhiirA4_430698</name>
</gene>
<dbReference type="GO" id="GO:0003676">
    <property type="term" value="F:nucleic acid binding"/>
    <property type="evidence" value="ECO:0007669"/>
    <property type="project" value="InterPro"/>
</dbReference>
<dbReference type="InterPro" id="IPR050240">
    <property type="entry name" value="DNA_pol_type-B"/>
</dbReference>
<proteinExistence type="predicted"/>
<evidence type="ECO:0000259" key="2">
    <source>
        <dbReference type="Pfam" id="PF03104"/>
    </source>
</evidence>